<evidence type="ECO:0000313" key="2">
    <source>
        <dbReference type="EMBL" id="KAF4507424.1"/>
    </source>
</evidence>
<sequence length="117" mass="12785">MASAANYHVIDVGRGEYSLAQLPGDQLASTLPKPVDLSECTETATTTPDQNSEGSGKEHEEDTDDSIALFKDDSGLCRLDTGETYDPETQTYRDKKTGKFVSKPNRPEPEKVDTRCA</sequence>
<gene>
    <name evidence="2" type="ORF">G6O67_006059</name>
</gene>
<feature type="region of interest" description="Disordered" evidence="1">
    <location>
        <begin position="30"/>
        <end position="117"/>
    </location>
</feature>
<name>A0A8H4LXQ5_9HYPO</name>
<feature type="compositionally biased region" description="Basic and acidic residues" evidence="1">
    <location>
        <begin position="105"/>
        <end position="117"/>
    </location>
</feature>
<evidence type="ECO:0000313" key="3">
    <source>
        <dbReference type="Proteomes" id="UP000557566"/>
    </source>
</evidence>
<protein>
    <submittedName>
        <fullName evidence="2">Uncharacterized protein</fullName>
    </submittedName>
</protein>
<accession>A0A8H4LXQ5</accession>
<proteinExistence type="predicted"/>
<dbReference type="EMBL" id="JAAVMX010000006">
    <property type="protein sequence ID" value="KAF4507424.1"/>
    <property type="molecule type" value="Genomic_DNA"/>
</dbReference>
<dbReference type="AlphaFoldDB" id="A0A8H4LXQ5"/>
<keyword evidence="3" id="KW-1185">Reference proteome</keyword>
<comment type="caution">
    <text evidence="2">The sequence shown here is derived from an EMBL/GenBank/DDBJ whole genome shotgun (WGS) entry which is preliminary data.</text>
</comment>
<evidence type="ECO:0000256" key="1">
    <source>
        <dbReference type="SAM" id="MobiDB-lite"/>
    </source>
</evidence>
<feature type="compositionally biased region" description="Polar residues" evidence="1">
    <location>
        <begin position="40"/>
        <end position="54"/>
    </location>
</feature>
<dbReference type="Proteomes" id="UP000557566">
    <property type="component" value="Unassembled WGS sequence"/>
</dbReference>
<reference evidence="2 3" key="1">
    <citation type="journal article" date="2020" name="Genome Biol. Evol.">
        <title>A new high-quality draft genome assembly of the Chinese cordyceps Ophiocordyceps sinensis.</title>
        <authorList>
            <person name="Shu R."/>
            <person name="Zhang J."/>
            <person name="Meng Q."/>
            <person name="Zhang H."/>
            <person name="Zhou G."/>
            <person name="Li M."/>
            <person name="Wu P."/>
            <person name="Zhao Y."/>
            <person name="Chen C."/>
            <person name="Qin Q."/>
        </authorList>
    </citation>
    <scope>NUCLEOTIDE SEQUENCE [LARGE SCALE GENOMIC DNA]</scope>
    <source>
        <strain evidence="2 3">IOZ07</strain>
    </source>
</reference>
<organism evidence="2 3">
    <name type="scientific">Ophiocordyceps sinensis</name>
    <dbReference type="NCBI Taxonomy" id="72228"/>
    <lineage>
        <taxon>Eukaryota</taxon>
        <taxon>Fungi</taxon>
        <taxon>Dikarya</taxon>
        <taxon>Ascomycota</taxon>
        <taxon>Pezizomycotina</taxon>
        <taxon>Sordariomycetes</taxon>
        <taxon>Hypocreomycetidae</taxon>
        <taxon>Hypocreales</taxon>
        <taxon>Ophiocordycipitaceae</taxon>
        <taxon>Ophiocordyceps</taxon>
    </lineage>
</organism>